<keyword evidence="8 9" id="KW-0238">DNA-binding</keyword>
<dbReference type="Pfam" id="PF02463">
    <property type="entry name" value="SMC_N"/>
    <property type="match status" value="1"/>
</dbReference>
<dbReference type="InterPro" id="IPR018078">
    <property type="entry name" value="DNA-binding_RecF_CS"/>
</dbReference>
<accession>A0A0B7IQ43</accession>
<feature type="binding site" evidence="9">
    <location>
        <begin position="46"/>
        <end position="53"/>
    </location>
    <ligand>
        <name>ATP</name>
        <dbReference type="ChEBI" id="CHEBI:30616"/>
    </ligand>
</feature>
<evidence type="ECO:0000259" key="11">
    <source>
        <dbReference type="Pfam" id="PF02463"/>
    </source>
</evidence>
<dbReference type="Gene3D" id="3.40.50.300">
    <property type="entry name" value="P-loop containing nucleotide triphosphate hydrolases"/>
    <property type="match status" value="1"/>
</dbReference>
<gene>
    <name evidence="9 12" type="primary">recF</name>
    <name evidence="12" type="ORF">CCAN11_2410043</name>
</gene>
<evidence type="ECO:0000313" key="13">
    <source>
        <dbReference type="Proteomes" id="UP000039370"/>
    </source>
</evidence>
<dbReference type="NCBIfam" id="TIGR00611">
    <property type="entry name" value="recf"/>
    <property type="match status" value="1"/>
</dbReference>
<evidence type="ECO:0000256" key="8">
    <source>
        <dbReference type="ARBA" id="ARBA00023125"/>
    </source>
</evidence>
<dbReference type="PANTHER" id="PTHR32182:SF0">
    <property type="entry name" value="DNA REPLICATION AND REPAIR PROTEIN RECF"/>
    <property type="match status" value="1"/>
</dbReference>
<dbReference type="Proteomes" id="UP000039370">
    <property type="component" value="Unassembled WGS sequence"/>
</dbReference>
<evidence type="ECO:0000256" key="10">
    <source>
        <dbReference type="RuleBase" id="RU000578"/>
    </source>
</evidence>
<keyword evidence="9 10" id="KW-0234">DNA repair</keyword>
<dbReference type="GO" id="GO:0005524">
    <property type="term" value="F:ATP binding"/>
    <property type="evidence" value="ECO:0007669"/>
    <property type="project" value="UniProtKB-UniRule"/>
</dbReference>
<organism evidence="12 13">
    <name type="scientific">Capnocytophaga canimorsus</name>
    <dbReference type="NCBI Taxonomy" id="28188"/>
    <lineage>
        <taxon>Bacteria</taxon>
        <taxon>Pseudomonadati</taxon>
        <taxon>Bacteroidota</taxon>
        <taxon>Flavobacteriia</taxon>
        <taxon>Flavobacteriales</taxon>
        <taxon>Flavobacteriaceae</taxon>
        <taxon>Capnocytophaga</taxon>
    </lineage>
</organism>
<comment type="similarity">
    <text evidence="2 9 10">Belongs to the RecF family.</text>
</comment>
<evidence type="ECO:0000256" key="1">
    <source>
        <dbReference type="ARBA" id="ARBA00004496"/>
    </source>
</evidence>
<dbReference type="GO" id="GO:0003697">
    <property type="term" value="F:single-stranded DNA binding"/>
    <property type="evidence" value="ECO:0007669"/>
    <property type="project" value="UniProtKB-UniRule"/>
</dbReference>
<reference evidence="13" key="1">
    <citation type="submission" date="2015-01" db="EMBL/GenBank/DDBJ databases">
        <authorList>
            <person name="MANFREDI Pablo"/>
        </authorList>
    </citation>
    <scope>NUCLEOTIDE SEQUENCE [LARGE SCALE GENOMIC DNA]</scope>
    <source>
        <strain evidence="13">Cc11</strain>
    </source>
</reference>
<protein>
    <recommendedName>
        <fullName evidence="3 9">DNA replication and repair protein RecF</fullName>
    </recommendedName>
</protein>
<dbReference type="EMBL" id="CDOK01000159">
    <property type="protein sequence ID" value="CEN52147.1"/>
    <property type="molecule type" value="Genomic_DNA"/>
</dbReference>
<keyword evidence="9 10" id="KW-0227">DNA damage</keyword>
<dbReference type="GO" id="GO:0000731">
    <property type="term" value="P:DNA synthesis involved in DNA repair"/>
    <property type="evidence" value="ECO:0007669"/>
    <property type="project" value="TreeGrafter"/>
</dbReference>
<dbReference type="PROSITE" id="PS00617">
    <property type="entry name" value="RECF_1"/>
    <property type="match status" value="1"/>
</dbReference>
<dbReference type="InterPro" id="IPR042174">
    <property type="entry name" value="RecF_2"/>
</dbReference>
<dbReference type="HAMAP" id="MF_00365">
    <property type="entry name" value="RecF"/>
    <property type="match status" value="1"/>
</dbReference>
<evidence type="ECO:0000256" key="7">
    <source>
        <dbReference type="ARBA" id="ARBA00022840"/>
    </source>
</evidence>
<keyword evidence="6 9" id="KW-0547">Nucleotide-binding</keyword>
<keyword evidence="4 9" id="KW-0963">Cytoplasm</keyword>
<dbReference type="SUPFAM" id="SSF52540">
    <property type="entry name" value="P-loop containing nucleoside triphosphate hydrolases"/>
    <property type="match status" value="1"/>
</dbReference>
<dbReference type="PANTHER" id="PTHR32182">
    <property type="entry name" value="DNA REPLICATION AND REPAIR PROTEIN RECF"/>
    <property type="match status" value="1"/>
</dbReference>
<sequence length="383" mass="44125">MKVQMPIYWFFIVYCGMFLKKISVVNYKNISSEGFDFDENINCFIGDNGVGKTNLLDAVYHLGVGKSYFNPSALQNIRHGEDFYLIEGLFEADSRQEQISCSVKKGHKKIIKCNGKPYERMADHFGKFPMVVISPSDRDLIVEGSETRRKFMDSVISQSDLLYLDDLMRYNRVLLQRNSLLKHFANQQTFDALTLSLYDEQLSVLGSQIHQKRKTFIEQFLPTFLKQYAYISGGKEQVSLRYESQLNETPLIDLLQSNIHKDRLLQYTGVGIHKDDVLFEIDGYPIKKYGSQGQQKSFLIALKLAQFQDVKKHLGVSPVLLLDDIFDKLDDKRVTKLVGLVTDKQFGQLFITDTHQQRTQNVVEKTGLSYKMFLIDNDKNADL</sequence>
<dbReference type="InterPro" id="IPR001238">
    <property type="entry name" value="DNA-binding_RecF"/>
</dbReference>
<evidence type="ECO:0000256" key="4">
    <source>
        <dbReference type="ARBA" id="ARBA00022490"/>
    </source>
</evidence>
<dbReference type="GO" id="GO:0006260">
    <property type="term" value="P:DNA replication"/>
    <property type="evidence" value="ECO:0007669"/>
    <property type="project" value="UniProtKB-UniRule"/>
</dbReference>
<feature type="domain" description="RecF/RecN/SMC N-terminal" evidence="11">
    <location>
        <begin position="18"/>
        <end position="365"/>
    </location>
</feature>
<dbReference type="InterPro" id="IPR027417">
    <property type="entry name" value="P-loop_NTPase"/>
</dbReference>
<keyword evidence="9 10" id="KW-0742">SOS response</keyword>
<comment type="subcellular location">
    <subcellularLocation>
        <location evidence="1 9 10">Cytoplasm</location>
    </subcellularLocation>
</comment>
<evidence type="ECO:0000256" key="2">
    <source>
        <dbReference type="ARBA" id="ARBA00008016"/>
    </source>
</evidence>
<evidence type="ECO:0000256" key="6">
    <source>
        <dbReference type="ARBA" id="ARBA00022741"/>
    </source>
</evidence>
<evidence type="ECO:0000256" key="9">
    <source>
        <dbReference type="HAMAP-Rule" id="MF_00365"/>
    </source>
</evidence>
<name>A0A0B7IQ43_9FLAO</name>
<dbReference type="PROSITE" id="PS00618">
    <property type="entry name" value="RECF_2"/>
    <property type="match status" value="1"/>
</dbReference>
<dbReference type="GO" id="GO:0006302">
    <property type="term" value="P:double-strand break repair"/>
    <property type="evidence" value="ECO:0007669"/>
    <property type="project" value="TreeGrafter"/>
</dbReference>
<keyword evidence="5 9" id="KW-0235">DNA replication</keyword>
<comment type="function">
    <text evidence="9 10">The RecF protein is involved in DNA metabolism; it is required for DNA replication and normal SOS inducibility. RecF binds preferentially to single-stranded, linear DNA. It also seems to bind ATP.</text>
</comment>
<keyword evidence="7 9" id="KW-0067">ATP-binding</keyword>
<evidence type="ECO:0000256" key="3">
    <source>
        <dbReference type="ARBA" id="ARBA00020170"/>
    </source>
</evidence>
<dbReference type="Gene3D" id="1.20.1050.90">
    <property type="entry name" value="RecF/RecN/SMC, N-terminal domain"/>
    <property type="match status" value="1"/>
</dbReference>
<evidence type="ECO:0000313" key="12">
    <source>
        <dbReference type="EMBL" id="CEN52147.1"/>
    </source>
</evidence>
<dbReference type="GO" id="GO:0009432">
    <property type="term" value="P:SOS response"/>
    <property type="evidence" value="ECO:0007669"/>
    <property type="project" value="UniProtKB-UniRule"/>
</dbReference>
<dbReference type="InterPro" id="IPR003395">
    <property type="entry name" value="RecF/RecN/SMC_N"/>
</dbReference>
<evidence type="ECO:0000256" key="5">
    <source>
        <dbReference type="ARBA" id="ARBA00022705"/>
    </source>
</evidence>
<proteinExistence type="inferred from homology"/>
<dbReference type="AlphaFoldDB" id="A0A0B7IQ43"/>
<dbReference type="GO" id="GO:0005737">
    <property type="term" value="C:cytoplasm"/>
    <property type="evidence" value="ECO:0007669"/>
    <property type="project" value="UniProtKB-SubCell"/>
</dbReference>